<evidence type="ECO:0000256" key="4">
    <source>
        <dbReference type="SAM" id="MobiDB-lite"/>
    </source>
</evidence>
<evidence type="ECO:0000256" key="3">
    <source>
        <dbReference type="SAM" id="Coils"/>
    </source>
</evidence>
<accession>A0AAE1GZU4</accession>
<evidence type="ECO:0000256" key="1">
    <source>
        <dbReference type="ARBA" id="ARBA00007796"/>
    </source>
</evidence>
<feature type="region of interest" description="Disordered" evidence="4">
    <location>
        <begin position="234"/>
        <end position="253"/>
    </location>
</feature>
<evidence type="ECO:0000313" key="6">
    <source>
        <dbReference type="Proteomes" id="UP001219518"/>
    </source>
</evidence>
<dbReference type="PANTHER" id="PTHR19423">
    <property type="entry name" value="SH3 DOMAIN-BINDING PROTEIN 5"/>
    <property type="match status" value="1"/>
</dbReference>
<keyword evidence="6" id="KW-1185">Reference proteome</keyword>
<dbReference type="GO" id="GO:0005737">
    <property type="term" value="C:cytoplasm"/>
    <property type="evidence" value="ECO:0007669"/>
    <property type="project" value="TreeGrafter"/>
</dbReference>
<evidence type="ECO:0000313" key="5">
    <source>
        <dbReference type="EMBL" id="KAK3912104.1"/>
    </source>
</evidence>
<dbReference type="PANTHER" id="PTHR19423:SF1">
    <property type="entry name" value="SH3 DOMAIN-BINDING PROTEIN 5"/>
    <property type="match status" value="1"/>
</dbReference>
<protein>
    <submittedName>
        <fullName evidence="5">SH3 domain-binding protein 5-like protein</fullName>
    </submittedName>
</protein>
<organism evidence="5 6">
    <name type="scientific">Frankliniella fusca</name>
    <dbReference type="NCBI Taxonomy" id="407009"/>
    <lineage>
        <taxon>Eukaryota</taxon>
        <taxon>Metazoa</taxon>
        <taxon>Ecdysozoa</taxon>
        <taxon>Arthropoda</taxon>
        <taxon>Hexapoda</taxon>
        <taxon>Insecta</taxon>
        <taxon>Pterygota</taxon>
        <taxon>Neoptera</taxon>
        <taxon>Paraneoptera</taxon>
        <taxon>Thysanoptera</taxon>
        <taxon>Terebrantia</taxon>
        <taxon>Thripoidea</taxon>
        <taxon>Thripidae</taxon>
        <taxon>Frankliniella</taxon>
    </lineage>
</organism>
<feature type="coiled-coil region" evidence="3">
    <location>
        <begin position="16"/>
        <end position="43"/>
    </location>
</feature>
<feature type="region of interest" description="Disordered" evidence="4">
    <location>
        <begin position="456"/>
        <end position="482"/>
    </location>
</feature>
<name>A0AAE1GZU4_9NEOP</name>
<gene>
    <name evidence="5" type="ORF">KUF71_021674</name>
</gene>
<dbReference type="GO" id="GO:0035556">
    <property type="term" value="P:intracellular signal transduction"/>
    <property type="evidence" value="ECO:0007669"/>
    <property type="project" value="InterPro"/>
</dbReference>
<comment type="similarity">
    <text evidence="1">Belongs to the SH3BP5 family.</text>
</comment>
<keyword evidence="2 3" id="KW-0175">Coiled coil</keyword>
<dbReference type="Pfam" id="PF05276">
    <property type="entry name" value="SH3BP5"/>
    <property type="match status" value="1"/>
</dbReference>
<dbReference type="InterPro" id="IPR007940">
    <property type="entry name" value="SH3BP5"/>
</dbReference>
<evidence type="ECO:0000256" key="2">
    <source>
        <dbReference type="ARBA" id="ARBA00023054"/>
    </source>
</evidence>
<feature type="region of interest" description="Disordered" evidence="4">
    <location>
        <begin position="286"/>
        <end position="324"/>
    </location>
</feature>
<reference evidence="5" key="2">
    <citation type="journal article" date="2023" name="BMC Genomics">
        <title>Pest status, molecular evolution, and epigenetic factors derived from the genome assembly of Frankliniella fusca, a thysanopteran phytovirus vector.</title>
        <authorList>
            <person name="Catto M.A."/>
            <person name="Labadie P.E."/>
            <person name="Jacobson A.L."/>
            <person name="Kennedy G.G."/>
            <person name="Srinivasan R."/>
            <person name="Hunt B.G."/>
        </authorList>
    </citation>
    <scope>NUCLEOTIDE SEQUENCE</scope>
    <source>
        <strain evidence="5">PL_HMW_Pooled</strain>
    </source>
</reference>
<dbReference type="EMBL" id="JAHWGI010000289">
    <property type="protein sequence ID" value="KAK3912104.1"/>
    <property type="molecule type" value="Genomic_DNA"/>
</dbReference>
<proteinExistence type="inferred from homology"/>
<feature type="compositionally biased region" description="Polar residues" evidence="4">
    <location>
        <begin position="464"/>
        <end position="482"/>
    </location>
</feature>
<reference evidence="5" key="1">
    <citation type="submission" date="2021-07" db="EMBL/GenBank/DDBJ databases">
        <authorList>
            <person name="Catto M.A."/>
            <person name="Jacobson A."/>
            <person name="Kennedy G."/>
            <person name="Labadie P."/>
            <person name="Hunt B.G."/>
            <person name="Srinivasan R."/>
        </authorList>
    </citation>
    <scope>NUCLEOTIDE SEQUENCE</scope>
    <source>
        <strain evidence="5">PL_HMW_Pooled</strain>
        <tissue evidence="5">Head</tissue>
    </source>
</reference>
<comment type="caution">
    <text evidence="5">The sequence shown here is derived from an EMBL/GenBank/DDBJ whole genome shotgun (WGS) entry which is preliminary data.</text>
</comment>
<dbReference type="Proteomes" id="UP001219518">
    <property type="component" value="Unassembled WGS sequence"/>
</dbReference>
<feature type="compositionally biased region" description="Polar residues" evidence="4">
    <location>
        <begin position="301"/>
        <end position="324"/>
    </location>
</feature>
<dbReference type="GO" id="GO:0004860">
    <property type="term" value="F:protein kinase inhibitor activity"/>
    <property type="evidence" value="ECO:0007669"/>
    <property type="project" value="TreeGrafter"/>
</dbReference>
<sequence length="511" mass="56833">MSDTTDGDDGALDPRIQIELENLNTATDEINRLEIALDEANTTFRILLSDCTRRLKNKSKSLGSCVEKARPYYEALEVARQAQLECQRAAVHYQRANEIHAAAKETVALAEARFLSKQHEWQFDNAWQEMLNHATIKVRDAETQKAESGREHHKRAMLFNAAEQKVQQLEQRLHRQIIKSRPYFDEKLLCNEQLASQKERVEVLQSQVSAVKGAYAASLKELERISEEIHCKRNKNKRNEAEQEPPCGPREPGVGAELEPVFCETPALNAEALDCASQVNEKIPEVQASENITEESKDLVSQETSQPSPEKLVPSSQSSQPRSNLTALPLLDNLTHLMNSNESPLNNPSPSVLNLPASSEIFHRSNTFVDDFGKDCKTVNEREEAYNHALLNHLMENYESELDRCDMTSLSGMSVTTGSSAVSEKDENDCYLDEELDDLPEQFQDIALEASLGKRGNAGRTFSLPGSTSGSRNQSANQSPVKNALYSTSTLSNSKSCNNILGKAANSSVPN</sequence>
<dbReference type="AlphaFoldDB" id="A0AAE1GZU4"/>